<organism evidence="2 3">
    <name type="scientific">Halopelagius longus</name>
    <dbReference type="NCBI Taxonomy" id="1236180"/>
    <lineage>
        <taxon>Archaea</taxon>
        <taxon>Methanobacteriati</taxon>
        <taxon>Methanobacteriota</taxon>
        <taxon>Stenosarchaea group</taxon>
        <taxon>Halobacteria</taxon>
        <taxon>Halobacteriales</taxon>
        <taxon>Haloferacaceae</taxon>
    </lineage>
</organism>
<proteinExistence type="predicted"/>
<dbReference type="EMBL" id="FNKQ01000002">
    <property type="protein sequence ID" value="SDQ52787.1"/>
    <property type="molecule type" value="Genomic_DNA"/>
</dbReference>
<evidence type="ECO:0008006" key="4">
    <source>
        <dbReference type="Google" id="ProtNLM"/>
    </source>
</evidence>
<dbReference type="AlphaFoldDB" id="A0A1H1BLH1"/>
<evidence type="ECO:0000313" key="2">
    <source>
        <dbReference type="EMBL" id="SDQ52787.1"/>
    </source>
</evidence>
<evidence type="ECO:0000313" key="3">
    <source>
        <dbReference type="Proteomes" id="UP000199289"/>
    </source>
</evidence>
<sequence length="410" mass="41170">MSARPDPADAPDAPVESVAAALRDAPFVRVVCRADGDALAAGGLVARTLRRAGVPFHVRAVAFPEDAVTSSADDSESEPAVGGSADDALLSVGTRVSGADATIAPGDGTASLRAHGVAEALTPEGEAGPDPLLALAGVVAAGEHPGAADGGLLAVAERTGAVERRPGIAAPVADIADGLAHGTLAHASFSGDREAATAALAELDLPAELDADAHRTVASVLALDVAGDDAATTRAAEAVERAVRPYATPNATFATLGGFADVLDAAARERPGTGVALALGYDARVPALEAWRDHAVAVHADVREAHTGRYEGVFVVRATDRTADSVGRLATVARLVRDFRSPEPFVLAVGDGLAAAAAVERGAADAMSAVAEEFGDDTGAWDGDATRAVARFDADSEEAEVIAAVREAST</sequence>
<reference evidence="3" key="1">
    <citation type="submission" date="2016-10" db="EMBL/GenBank/DDBJ databases">
        <authorList>
            <person name="Varghese N."/>
            <person name="Submissions S."/>
        </authorList>
    </citation>
    <scope>NUCLEOTIDE SEQUENCE [LARGE SCALE GENOMIC DNA]</scope>
    <source>
        <strain evidence="3">CGMCC 1.12397</strain>
    </source>
</reference>
<evidence type="ECO:0000256" key="1">
    <source>
        <dbReference type="SAM" id="MobiDB-lite"/>
    </source>
</evidence>
<dbReference type="RefSeq" id="WP_092536216.1">
    <property type="nucleotide sequence ID" value="NZ_FNKQ01000002.1"/>
</dbReference>
<feature type="region of interest" description="Disordered" evidence="1">
    <location>
        <begin position="67"/>
        <end position="86"/>
    </location>
</feature>
<name>A0A1H1BLH1_9EURY</name>
<accession>A0A1H1BLH1</accession>
<protein>
    <recommendedName>
        <fullName evidence="4">Exonuclease RecJ</fullName>
    </recommendedName>
</protein>
<gene>
    <name evidence="2" type="ORF">SAMN05216278_1851</name>
</gene>
<dbReference type="Proteomes" id="UP000199289">
    <property type="component" value="Unassembled WGS sequence"/>
</dbReference>